<comment type="caution">
    <text evidence="1">The sequence shown here is derived from an EMBL/GenBank/DDBJ whole genome shotgun (WGS) entry which is preliminary data.</text>
</comment>
<name>A0AC60PY97_IXOPE</name>
<keyword evidence="2" id="KW-1185">Reference proteome</keyword>
<accession>A0AC60PY97</accession>
<dbReference type="Proteomes" id="UP000805193">
    <property type="component" value="Unassembled WGS sequence"/>
</dbReference>
<dbReference type="EMBL" id="JABSTQ010009805">
    <property type="protein sequence ID" value="KAG0425755.1"/>
    <property type="molecule type" value="Genomic_DNA"/>
</dbReference>
<proteinExistence type="predicted"/>
<gene>
    <name evidence="1" type="ORF">HPB47_027090</name>
</gene>
<evidence type="ECO:0000313" key="1">
    <source>
        <dbReference type="EMBL" id="KAG0425755.1"/>
    </source>
</evidence>
<protein>
    <submittedName>
        <fullName evidence="1">Uncharacterized protein</fullName>
    </submittedName>
</protein>
<evidence type="ECO:0000313" key="2">
    <source>
        <dbReference type="Proteomes" id="UP000805193"/>
    </source>
</evidence>
<reference evidence="1 2" key="1">
    <citation type="journal article" date="2020" name="Cell">
        <title>Large-Scale Comparative Analyses of Tick Genomes Elucidate Their Genetic Diversity and Vector Capacities.</title>
        <authorList>
            <consortium name="Tick Genome and Microbiome Consortium (TIGMIC)"/>
            <person name="Jia N."/>
            <person name="Wang J."/>
            <person name="Shi W."/>
            <person name="Du L."/>
            <person name="Sun Y."/>
            <person name="Zhan W."/>
            <person name="Jiang J.F."/>
            <person name="Wang Q."/>
            <person name="Zhang B."/>
            <person name="Ji P."/>
            <person name="Bell-Sakyi L."/>
            <person name="Cui X.M."/>
            <person name="Yuan T.T."/>
            <person name="Jiang B.G."/>
            <person name="Yang W.F."/>
            <person name="Lam T.T."/>
            <person name="Chang Q.C."/>
            <person name="Ding S.J."/>
            <person name="Wang X.J."/>
            <person name="Zhu J.G."/>
            <person name="Ruan X.D."/>
            <person name="Zhao L."/>
            <person name="Wei J.T."/>
            <person name="Ye R.Z."/>
            <person name="Que T.C."/>
            <person name="Du C.H."/>
            <person name="Zhou Y.H."/>
            <person name="Cheng J.X."/>
            <person name="Dai P.F."/>
            <person name="Guo W.B."/>
            <person name="Han X.H."/>
            <person name="Huang E.J."/>
            <person name="Li L.F."/>
            <person name="Wei W."/>
            <person name="Gao Y.C."/>
            <person name="Liu J.Z."/>
            <person name="Shao H.Z."/>
            <person name="Wang X."/>
            <person name="Wang C.C."/>
            <person name="Yang T.C."/>
            <person name="Huo Q.B."/>
            <person name="Li W."/>
            <person name="Chen H.Y."/>
            <person name="Chen S.E."/>
            <person name="Zhou L.G."/>
            <person name="Ni X.B."/>
            <person name="Tian J.H."/>
            <person name="Sheng Y."/>
            <person name="Liu T."/>
            <person name="Pan Y.S."/>
            <person name="Xia L.Y."/>
            <person name="Li J."/>
            <person name="Zhao F."/>
            <person name="Cao W.C."/>
        </authorList>
    </citation>
    <scope>NUCLEOTIDE SEQUENCE [LARGE SCALE GENOMIC DNA]</scope>
    <source>
        <strain evidence="1">Iper-2018</strain>
    </source>
</reference>
<sequence length="679" mass="74492">MDFNDALAGAGDFGVYQKLLIFLLVVPSGALCALVYFTQYFIILIPDNYSCKLQVPPDDLLAASNMTLKALRQLALPTDPNRGGDPSRCHMYDVNLTDLLATGVGEANASWAVVPCKDGWDYEFGSLYPTIATELNMVCDQDELSYYVQAFFYAGTSIGSVAFGFIADRYGRKPSIILSYALAWLSGIVSSFMTNLFAFMILRFLVGMCIIPLSEDPYILSLEYIGPRWRTVPIVLWSASYIVFSMVCPWLAYGICNWTYLSIVTSMPLVMVVVLIKFVPESASWLLTRGRHDDAVMYLRRVAHFNKKEIPENIELKIAQNKRKGANKKVTFLDLFRTPRIRKHSILMLCAWFITYCCYHTNVYNTSFLGTNVYLSYTLGSLVELPGLLLVLFGLDTLGRRWPMIIVTGVAGIVGVVAILFRNGSHVSILVLSLLMRVCLTAEYDTIMQYSAEVYPTVLRGRGLAFLRFAGTLSLYVSPSIVYLSRVNPTYPMLITGLMSLVLSVLSVFLPETKGQPMPQSLQDGESFGAGQSLLDCPCLADSHFKGLLFRGLGLGCGPRLAAVLGRLGRSVQRALDLGRLVPAVAASGSPPALEVPGTVLSGVSALAACSASPSPSTRSEFSTERGPAVAAAYNLTQSALVWPNRWLSSQRGDELHSVFDAAKRIQRMAVGAASSMER</sequence>
<organism evidence="1 2">
    <name type="scientific">Ixodes persulcatus</name>
    <name type="common">Taiga tick</name>
    <dbReference type="NCBI Taxonomy" id="34615"/>
    <lineage>
        <taxon>Eukaryota</taxon>
        <taxon>Metazoa</taxon>
        <taxon>Ecdysozoa</taxon>
        <taxon>Arthropoda</taxon>
        <taxon>Chelicerata</taxon>
        <taxon>Arachnida</taxon>
        <taxon>Acari</taxon>
        <taxon>Parasitiformes</taxon>
        <taxon>Ixodida</taxon>
        <taxon>Ixodoidea</taxon>
        <taxon>Ixodidae</taxon>
        <taxon>Ixodinae</taxon>
        <taxon>Ixodes</taxon>
    </lineage>
</organism>